<evidence type="ECO:0000313" key="1">
    <source>
        <dbReference type="EMBL" id="KAF4481643.1"/>
    </source>
</evidence>
<dbReference type="Proteomes" id="UP000737391">
    <property type="component" value="Unassembled WGS sequence"/>
</dbReference>
<dbReference type="OrthoDB" id="4802432at2759"/>
<gene>
    <name evidence="1" type="ORF">FAGAP_11993</name>
</gene>
<comment type="caution">
    <text evidence="1">The sequence shown here is derived from an EMBL/GenBank/DDBJ whole genome shotgun (WGS) entry which is preliminary data.</text>
</comment>
<proteinExistence type="predicted"/>
<dbReference type="CDD" id="cd09917">
    <property type="entry name" value="F-box_SF"/>
    <property type="match status" value="1"/>
</dbReference>
<sequence>MDPTERLPPEILRKIIWDLPKLSTLATVSRRWQQLIEPFLFRDLHLRIDKVLESRYVTCLTPQRLLYVRNVTVECVLASHICKRPKRFSQPYGDCDFRQHHPDDEREFNDFVERVFGILKDLPRREKPYVEMVFEMSSSGFRVTFTQKGMQYMELFDTWKDFPELPMISVFRACGSTDTPTFTPGDMCRLASLAKSLDLLPTSVQTLLIDYQRERIPDQTFEPPSIMAADSDADVLSEAVQRLTQRHSIREITLLASVDIAIFQPTKENACWPTLESFTFASCDVLPSGEWVVTGENPLSAEEEECQRQETREWATDGIYCPPGCEIENSFKSRMKEAVMDRFLVAAANAVCHMPKIKKLSVRHVFDPTDFEEDISRAGFSFSTAKGLMVLGKTDVPVLSSEALEAWETAMKTHGVVFDRCLTNELEVARRYANEFGPEFQWDDQDVYLF</sequence>
<dbReference type="InterPro" id="IPR036047">
    <property type="entry name" value="F-box-like_dom_sf"/>
</dbReference>
<dbReference type="AlphaFoldDB" id="A0A9P5AY33"/>
<evidence type="ECO:0000313" key="2">
    <source>
        <dbReference type="Proteomes" id="UP000737391"/>
    </source>
</evidence>
<dbReference type="EMBL" id="LUFC02001191">
    <property type="protein sequence ID" value="KAF4481643.1"/>
    <property type="molecule type" value="Genomic_DNA"/>
</dbReference>
<protein>
    <recommendedName>
        <fullName evidence="3">F-box domain-containing protein</fullName>
    </recommendedName>
</protein>
<reference evidence="1" key="1">
    <citation type="submission" date="2020-01" db="EMBL/GenBank/DDBJ databases">
        <title>Identification and distribution of gene clusters putatively required for synthesis of sphingolipid metabolism inhibitors in phylogenetically diverse species of the filamentous fungus Fusarium.</title>
        <authorList>
            <person name="Kim H.-S."/>
            <person name="Busman M."/>
            <person name="Brown D.W."/>
            <person name="Divon H."/>
            <person name="Uhlig S."/>
            <person name="Proctor R.H."/>
        </authorList>
    </citation>
    <scope>NUCLEOTIDE SEQUENCE</scope>
    <source>
        <strain evidence="1">NRRL 31653</strain>
    </source>
</reference>
<keyword evidence="2" id="KW-1185">Reference proteome</keyword>
<evidence type="ECO:0008006" key="3">
    <source>
        <dbReference type="Google" id="ProtNLM"/>
    </source>
</evidence>
<accession>A0A9P5AY33</accession>
<organism evidence="1 2">
    <name type="scientific">Fusarium agapanthi</name>
    <dbReference type="NCBI Taxonomy" id="1803897"/>
    <lineage>
        <taxon>Eukaryota</taxon>
        <taxon>Fungi</taxon>
        <taxon>Dikarya</taxon>
        <taxon>Ascomycota</taxon>
        <taxon>Pezizomycotina</taxon>
        <taxon>Sordariomycetes</taxon>
        <taxon>Hypocreomycetidae</taxon>
        <taxon>Hypocreales</taxon>
        <taxon>Nectriaceae</taxon>
        <taxon>Fusarium</taxon>
        <taxon>Fusarium fujikuroi species complex</taxon>
    </lineage>
</organism>
<name>A0A9P5AY33_9HYPO</name>
<dbReference type="SUPFAM" id="SSF81383">
    <property type="entry name" value="F-box domain"/>
    <property type="match status" value="1"/>
</dbReference>